<reference evidence="5 6" key="1">
    <citation type="submission" date="2019-03" db="EMBL/GenBank/DDBJ databases">
        <title>Rhizobium sp. nov., an bacterium isolated from biocrust in Mu Us Desert.</title>
        <authorList>
            <person name="Lixiong L."/>
        </authorList>
    </citation>
    <scope>NUCLEOTIDE SEQUENCE [LARGE SCALE GENOMIC DNA]</scope>
    <source>
        <strain evidence="5 6">SPY-1</strain>
    </source>
</reference>
<name>A0A4V3ANS0_9HYPH</name>
<sequence>MWKSPLLWARASRTCRPAAITSGPIQDLLAWAQADEVFHQSLVTRSGNRRLMRMTGTVADQLHRARMFTLRLRPLPMSSSEEHHAIVEAIENGDATAASRAARLHRQHAHDALVPLIAKYDLRSL</sequence>
<keyword evidence="3" id="KW-0804">Transcription</keyword>
<proteinExistence type="predicted"/>
<comment type="caution">
    <text evidence="5">The sequence shown here is derived from an EMBL/GenBank/DDBJ whole genome shotgun (WGS) entry which is preliminary data.</text>
</comment>
<dbReference type="EMBL" id="SMTL01000005">
    <property type="protein sequence ID" value="TDK32342.1"/>
    <property type="molecule type" value="Genomic_DNA"/>
</dbReference>
<dbReference type="AlphaFoldDB" id="A0A4V3ANS0"/>
<organism evidence="5 6">
    <name type="scientific">Rhizobium deserti</name>
    <dbReference type="NCBI Taxonomy" id="2547961"/>
    <lineage>
        <taxon>Bacteria</taxon>
        <taxon>Pseudomonadati</taxon>
        <taxon>Pseudomonadota</taxon>
        <taxon>Alphaproteobacteria</taxon>
        <taxon>Hyphomicrobiales</taxon>
        <taxon>Rhizobiaceae</taxon>
        <taxon>Rhizobium/Agrobacterium group</taxon>
        <taxon>Rhizobium</taxon>
    </lineage>
</organism>
<dbReference type="InterPro" id="IPR008920">
    <property type="entry name" value="TF_FadR/GntR_C"/>
</dbReference>
<dbReference type="Pfam" id="PF07729">
    <property type="entry name" value="FCD"/>
    <property type="match status" value="1"/>
</dbReference>
<evidence type="ECO:0000313" key="5">
    <source>
        <dbReference type="EMBL" id="TDK32342.1"/>
    </source>
</evidence>
<keyword evidence="1" id="KW-0805">Transcription regulation</keyword>
<gene>
    <name evidence="5" type="ORF">E2F50_17815</name>
</gene>
<keyword evidence="6" id="KW-1185">Reference proteome</keyword>
<dbReference type="SUPFAM" id="SSF48008">
    <property type="entry name" value="GntR ligand-binding domain-like"/>
    <property type="match status" value="1"/>
</dbReference>
<keyword evidence="2" id="KW-0238">DNA-binding</keyword>
<dbReference type="OrthoDB" id="9028214at2"/>
<evidence type="ECO:0000256" key="2">
    <source>
        <dbReference type="ARBA" id="ARBA00023125"/>
    </source>
</evidence>
<evidence type="ECO:0000256" key="1">
    <source>
        <dbReference type="ARBA" id="ARBA00023015"/>
    </source>
</evidence>
<dbReference type="InterPro" id="IPR011711">
    <property type="entry name" value="GntR_C"/>
</dbReference>
<feature type="domain" description="GntR C-terminal" evidence="4">
    <location>
        <begin position="26"/>
        <end position="106"/>
    </location>
</feature>
<dbReference type="Proteomes" id="UP000295238">
    <property type="component" value="Unassembled WGS sequence"/>
</dbReference>
<evidence type="ECO:0000256" key="3">
    <source>
        <dbReference type="ARBA" id="ARBA00023163"/>
    </source>
</evidence>
<dbReference type="GO" id="GO:0003677">
    <property type="term" value="F:DNA binding"/>
    <property type="evidence" value="ECO:0007669"/>
    <property type="project" value="UniProtKB-KW"/>
</dbReference>
<accession>A0A4V3ANS0</accession>
<protein>
    <submittedName>
        <fullName evidence="5">FCD domain-containing protein</fullName>
    </submittedName>
</protein>
<dbReference type="Gene3D" id="1.20.120.530">
    <property type="entry name" value="GntR ligand-binding domain-like"/>
    <property type="match status" value="1"/>
</dbReference>
<evidence type="ECO:0000259" key="4">
    <source>
        <dbReference type="Pfam" id="PF07729"/>
    </source>
</evidence>
<evidence type="ECO:0000313" key="6">
    <source>
        <dbReference type="Proteomes" id="UP000295238"/>
    </source>
</evidence>